<dbReference type="PANTHER" id="PTHR47123:SF25">
    <property type="entry name" value="F-BOX PROTEIN"/>
    <property type="match status" value="1"/>
</dbReference>
<proteinExistence type="predicted"/>
<dbReference type="RefSeq" id="XP_022741030.1">
    <property type="nucleotide sequence ID" value="XM_022885295.1"/>
</dbReference>
<dbReference type="Proteomes" id="UP000515121">
    <property type="component" value="Unplaced"/>
</dbReference>
<dbReference type="OrthoDB" id="638130at2759"/>
<gene>
    <name evidence="3 4" type="primary">LOC111292755</name>
</gene>
<dbReference type="SMART" id="SM00256">
    <property type="entry name" value="FBOX"/>
    <property type="match status" value="1"/>
</dbReference>
<reference evidence="3 4" key="1">
    <citation type="submission" date="2025-04" db="UniProtKB">
        <authorList>
            <consortium name="RefSeq"/>
        </authorList>
    </citation>
    <scope>IDENTIFICATION</scope>
    <source>
        <tissue evidence="3 4">Fruit stalk</tissue>
    </source>
</reference>
<evidence type="ECO:0000313" key="4">
    <source>
        <dbReference type="RefSeq" id="XP_022741031.1"/>
    </source>
</evidence>
<dbReference type="PANTHER" id="PTHR47123">
    <property type="entry name" value="F-BOX PROTEIN SKIP23"/>
    <property type="match status" value="1"/>
</dbReference>
<sequence>MDRVSWSNLPEDLLVKIGKYLDALFDVIRFRSVCRRWRYSLSFLHINSHLEFPGMTDRNPQTSFAGYVSKSSYLVKNTVYILNQYATPSPISMPWLLKLEETEEGKLRIINPMSNSPVKDLPSTFPNVLNLLDFPILEVSRGYIRKDTFKRVEHATSIVTKAVMLPESGRVSIHDDFMVLNLCQDGGLILWRNGDDELKQINEHEFHYDDIAVYKGRFVAVDRWGTVSLVDSSSQLIKYTPPIFNGGSKKHLVVTSEDLYAVDRYLDRARTTRNPYKKEDAKVVAFKVYKLDEEWGWTEVTSLDNRILFIGEGLNFFVPIGELRGCNGNCIYFVDEDRTWYNDDDDALVGSTGHGIAVFNLVNGRIGKLSSFPGYSEMFWPPPSWFTAN</sequence>
<dbReference type="InterPro" id="IPR051304">
    <property type="entry name" value="SCF_F-box_domain"/>
</dbReference>
<dbReference type="RefSeq" id="XP_022741031.1">
    <property type="nucleotide sequence ID" value="XM_022885296.1"/>
</dbReference>
<feature type="domain" description="F-box" evidence="1">
    <location>
        <begin position="9"/>
        <end position="50"/>
    </location>
</feature>
<dbReference type="SUPFAM" id="SSF81383">
    <property type="entry name" value="F-box domain"/>
    <property type="match status" value="1"/>
</dbReference>
<dbReference type="Pfam" id="PF03478">
    <property type="entry name" value="Beta-prop_KIB1-4"/>
    <property type="match status" value="1"/>
</dbReference>
<dbReference type="InterPro" id="IPR005174">
    <property type="entry name" value="KIB1-4_b-propeller"/>
</dbReference>
<keyword evidence="2" id="KW-1185">Reference proteome</keyword>
<dbReference type="CDD" id="cd09917">
    <property type="entry name" value="F-box_SF"/>
    <property type="match status" value="1"/>
</dbReference>
<dbReference type="InterPro" id="IPR036047">
    <property type="entry name" value="F-box-like_dom_sf"/>
</dbReference>
<organism evidence="2 3">
    <name type="scientific">Durio zibethinus</name>
    <name type="common">Durian</name>
    <dbReference type="NCBI Taxonomy" id="66656"/>
    <lineage>
        <taxon>Eukaryota</taxon>
        <taxon>Viridiplantae</taxon>
        <taxon>Streptophyta</taxon>
        <taxon>Embryophyta</taxon>
        <taxon>Tracheophyta</taxon>
        <taxon>Spermatophyta</taxon>
        <taxon>Magnoliopsida</taxon>
        <taxon>eudicotyledons</taxon>
        <taxon>Gunneridae</taxon>
        <taxon>Pentapetalae</taxon>
        <taxon>rosids</taxon>
        <taxon>malvids</taxon>
        <taxon>Malvales</taxon>
        <taxon>Malvaceae</taxon>
        <taxon>Helicteroideae</taxon>
        <taxon>Durio</taxon>
    </lineage>
</organism>
<accession>A0A6P5YL71</accession>
<name>A0A6P5YL71_DURZI</name>
<dbReference type="Pfam" id="PF12937">
    <property type="entry name" value="F-box-like"/>
    <property type="match status" value="1"/>
</dbReference>
<dbReference type="KEGG" id="dzi:111292755"/>
<dbReference type="InterPro" id="IPR001810">
    <property type="entry name" value="F-box_dom"/>
</dbReference>
<dbReference type="Gene3D" id="1.20.1280.50">
    <property type="match status" value="1"/>
</dbReference>
<dbReference type="AlphaFoldDB" id="A0A6P5YL71"/>
<protein>
    <submittedName>
        <fullName evidence="3 4">F-box protein SKIP23-like</fullName>
    </submittedName>
</protein>
<dbReference type="GeneID" id="111292755"/>
<evidence type="ECO:0000313" key="2">
    <source>
        <dbReference type="Proteomes" id="UP000515121"/>
    </source>
</evidence>
<evidence type="ECO:0000313" key="3">
    <source>
        <dbReference type="RefSeq" id="XP_022741030.1"/>
    </source>
</evidence>
<evidence type="ECO:0000259" key="1">
    <source>
        <dbReference type="SMART" id="SM00256"/>
    </source>
</evidence>